<evidence type="ECO:0000313" key="7">
    <source>
        <dbReference type="EMBL" id="CAG5104326.1"/>
    </source>
</evidence>
<feature type="compositionally biased region" description="Low complexity" evidence="4">
    <location>
        <begin position="138"/>
        <end position="147"/>
    </location>
</feature>
<sequence length="405" mass="46695">MFFKMVVTYFMSAICQFVTLQIMSDEDDYMSDKFLESLQQNVSKSSSSLIYKQSEKRRLEVAKRKAEHDARAREKNKSSRVMEKELRDKQMSEELTSDNKGFEMLMKMGYKPGQGIGKNLHGSSEPIPINIKSDRSGLGKSNNSSLNNKKKINPTAKLESMKTEDFRDRIAMKKLQQLLEIDLFKSQKVCEQLDTKSGINEPVELWYWPKVEKEKKSDEENEDGDENKDDEDEDDNDTDTDTDEIPAAEKLQIINKYLRDKYFYCIWCGTDYNDGDDLADNCPGDTRTLLQNEEDCETLFSEVHLTKDEYDNDGGLIRTCSDDVSVTKCEGYCNSQVQPSVISSTGFSKECYCCRESYLKEKVVKLNHCYNPDGEKLETDKLASMEIKLREPADCKCYKCTDFLR</sequence>
<accession>A0A8J2HMG4</accession>
<reference evidence="7" key="1">
    <citation type="submission" date="2021-04" db="EMBL/GenBank/DDBJ databases">
        <authorList>
            <person name="Chebbi M.A.C M."/>
        </authorList>
    </citation>
    <scope>NUCLEOTIDE SEQUENCE</scope>
</reference>
<evidence type="ECO:0000256" key="4">
    <source>
        <dbReference type="SAM" id="MobiDB-lite"/>
    </source>
</evidence>
<dbReference type="EMBL" id="CAJNRD030001123">
    <property type="protein sequence ID" value="CAG5104326.1"/>
    <property type="molecule type" value="Genomic_DNA"/>
</dbReference>
<dbReference type="Pfam" id="PF01585">
    <property type="entry name" value="G-patch"/>
    <property type="match status" value="1"/>
</dbReference>
<dbReference type="SMART" id="SM01173">
    <property type="entry name" value="DUF4187"/>
    <property type="match status" value="1"/>
</dbReference>
<organism evidence="7 8">
    <name type="scientific">Cotesia congregata</name>
    <name type="common">Parasitoid wasp</name>
    <name type="synonym">Apanteles congregatus</name>
    <dbReference type="NCBI Taxonomy" id="51543"/>
    <lineage>
        <taxon>Eukaryota</taxon>
        <taxon>Metazoa</taxon>
        <taxon>Ecdysozoa</taxon>
        <taxon>Arthropoda</taxon>
        <taxon>Hexapoda</taxon>
        <taxon>Insecta</taxon>
        <taxon>Pterygota</taxon>
        <taxon>Neoptera</taxon>
        <taxon>Endopterygota</taxon>
        <taxon>Hymenoptera</taxon>
        <taxon>Apocrita</taxon>
        <taxon>Ichneumonoidea</taxon>
        <taxon>Braconidae</taxon>
        <taxon>Microgastrinae</taxon>
        <taxon>Cotesia</taxon>
    </lineage>
</organism>
<keyword evidence="8" id="KW-1185">Reference proteome</keyword>
<dbReference type="PANTHER" id="PTHR21032:SF0">
    <property type="entry name" value="G PATCH DOMAIN-CONTAINING PROTEIN 11"/>
    <property type="match status" value="1"/>
</dbReference>
<dbReference type="InterPro" id="IPR000467">
    <property type="entry name" value="G_patch_dom"/>
</dbReference>
<evidence type="ECO:0000256" key="5">
    <source>
        <dbReference type="SAM" id="SignalP"/>
    </source>
</evidence>
<dbReference type="GO" id="GO:0000776">
    <property type="term" value="C:kinetochore"/>
    <property type="evidence" value="ECO:0007669"/>
    <property type="project" value="TreeGrafter"/>
</dbReference>
<feature type="domain" description="G-patch" evidence="6">
    <location>
        <begin position="97"/>
        <end position="143"/>
    </location>
</feature>
<evidence type="ECO:0000256" key="1">
    <source>
        <dbReference type="ARBA" id="ARBA00007140"/>
    </source>
</evidence>
<feature type="chain" id="PRO_5035329014" description="G patch domain-containing protein 11" evidence="5">
    <location>
        <begin position="16"/>
        <end position="405"/>
    </location>
</feature>
<dbReference type="PANTHER" id="PTHR21032">
    <property type="entry name" value="G PATCH DOMAIN-CONTAINING PROTEIN 11"/>
    <property type="match status" value="1"/>
</dbReference>
<dbReference type="GO" id="GO:0003676">
    <property type="term" value="F:nucleic acid binding"/>
    <property type="evidence" value="ECO:0007669"/>
    <property type="project" value="InterPro"/>
</dbReference>
<feature type="region of interest" description="Disordered" evidence="4">
    <location>
        <begin position="214"/>
        <end position="246"/>
    </location>
</feature>
<protein>
    <recommendedName>
        <fullName evidence="2">G patch domain-containing protein 11</fullName>
    </recommendedName>
    <alternativeName>
        <fullName evidence="3">Coiled-coil domain-containing protein 75</fullName>
    </alternativeName>
</protein>
<proteinExistence type="inferred from homology"/>
<dbReference type="InterPro" id="IPR025239">
    <property type="entry name" value="DUF4187"/>
</dbReference>
<evidence type="ECO:0000256" key="2">
    <source>
        <dbReference type="ARBA" id="ARBA00021978"/>
    </source>
</evidence>
<dbReference type="SMART" id="SM00443">
    <property type="entry name" value="G_patch"/>
    <property type="match status" value="1"/>
</dbReference>
<feature type="signal peptide" evidence="5">
    <location>
        <begin position="1"/>
        <end position="15"/>
    </location>
</feature>
<keyword evidence="5" id="KW-0732">Signal</keyword>
<feature type="compositionally biased region" description="Acidic residues" evidence="4">
    <location>
        <begin position="219"/>
        <end position="246"/>
    </location>
</feature>
<feature type="region of interest" description="Disordered" evidence="4">
    <location>
        <begin position="62"/>
        <end position="98"/>
    </location>
</feature>
<evidence type="ECO:0000259" key="6">
    <source>
        <dbReference type="PROSITE" id="PS50174"/>
    </source>
</evidence>
<evidence type="ECO:0000256" key="3">
    <source>
        <dbReference type="ARBA" id="ARBA00030688"/>
    </source>
</evidence>
<dbReference type="Pfam" id="PF13821">
    <property type="entry name" value="DUF4187"/>
    <property type="match status" value="1"/>
</dbReference>
<feature type="region of interest" description="Disordered" evidence="4">
    <location>
        <begin position="118"/>
        <end position="150"/>
    </location>
</feature>
<evidence type="ECO:0000313" key="8">
    <source>
        <dbReference type="Proteomes" id="UP000786811"/>
    </source>
</evidence>
<dbReference type="Proteomes" id="UP000786811">
    <property type="component" value="Unassembled WGS sequence"/>
</dbReference>
<feature type="compositionally biased region" description="Basic and acidic residues" evidence="4">
    <location>
        <begin position="62"/>
        <end position="92"/>
    </location>
</feature>
<comment type="similarity">
    <text evidence="1">Belongs to the GPATCH11 family.</text>
</comment>
<dbReference type="InterPro" id="IPR039249">
    <property type="entry name" value="GPATCH11"/>
</dbReference>
<name>A0A8J2HMG4_COTCN</name>
<dbReference type="AlphaFoldDB" id="A0A8J2HMG4"/>
<dbReference type="PROSITE" id="PS50174">
    <property type="entry name" value="G_PATCH"/>
    <property type="match status" value="1"/>
</dbReference>
<dbReference type="OrthoDB" id="786951at2759"/>
<comment type="caution">
    <text evidence="7">The sequence shown here is derived from an EMBL/GenBank/DDBJ whole genome shotgun (WGS) entry which is preliminary data.</text>
</comment>
<gene>
    <name evidence="7" type="ORF">HICCMSTLAB_LOCUS11946</name>
</gene>